<keyword evidence="3" id="KW-0723">Serine/threonine-protein kinase</keyword>
<dbReference type="InterPro" id="IPR057929">
    <property type="entry name" value="RamC_N"/>
</dbReference>
<comment type="caution">
    <text evidence="3">The sequence shown here is derived from an EMBL/GenBank/DDBJ whole genome shotgun (WGS) entry which is preliminary data.</text>
</comment>
<dbReference type="AlphaFoldDB" id="A0A918EHP2"/>
<dbReference type="InterPro" id="IPR058053">
    <property type="entry name" value="RamC_C"/>
</dbReference>
<dbReference type="PRINTS" id="PR01955">
    <property type="entry name" value="LANCFRANKIA"/>
</dbReference>
<accession>A0A918EHP2</accession>
<dbReference type="SMART" id="SM00220">
    <property type="entry name" value="S_TKc"/>
    <property type="match status" value="1"/>
</dbReference>
<dbReference type="InterPro" id="IPR053524">
    <property type="entry name" value="Aerial_hyphae_peptide-synth"/>
</dbReference>
<proteinExistence type="predicted"/>
<dbReference type="RefSeq" id="WP_189226826.1">
    <property type="nucleotide sequence ID" value="NZ_BMRG01000019.1"/>
</dbReference>
<dbReference type="SUPFAM" id="SSF56112">
    <property type="entry name" value="Protein kinase-like (PK-like)"/>
    <property type="match status" value="1"/>
</dbReference>
<dbReference type="GO" id="GO:0005975">
    <property type="term" value="P:carbohydrate metabolic process"/>
    <property type="evidence" value="ECO:0007669"/>
    <property type="project" value="InterPro"/>
</dbReference>
<protein>
    <submittedName>
        <fullName evidence="3">Serine/threonine protein kinase</fullName>
    </submittedName>
</protein>
<evidence type="ECO:0000313" key="3">
    <source>
        <dbReference type="EMBL" id="GGP79297.1"/>
    </source>
</evidence>
<dbReference type="Gene3D" id="1.50.10.10">
    <property type="match status" value="1"/>
</dbReference>
<keyword evidence="3" id="KW-0808">Transferase</keyword>
<dbReference type="Proteomes" id="UP000639606">
    <property type="component" value="Unassembled WGS sequence"/>
</dbReference>
<dbReference type="InterPro" id="IPR012341">
    <property type="entry name" value="6hp_glycosidase-like_sf"/>
</dbReference>
<dbReference type="Gene3D" id="1.10.510.10">
    <property type="entry name" value="Transferase(Phosphotransferase) domain 1"/>
    <property type="match status" value="1"/>
</dbReference>
<feature type="compositionally biased region" description="Low complexity" evidence="1">
    <location>
        <begin position="847"/>
        <end position="857"/>
    </location>
</feature>
<evidence type="ECO:0000313" key="4">
    <source>
        <dbReference type="Proteomes" id="UP000639606"/>
    </source>
</evidence>
<reference evidence="3" key="1">
    <citation type="journal article" date="2014" name="Int. J. Syst. Evol. Microbiol.">
        <title>Complete genome sequence of Corynebacterium casei LMG S-19264T (=DSM 44701T), isolated from a smear-ripened cheese.</title>
        <authorList>
            <consortium name="US DOE Joint Genome Institute (JGI-PGF)"/>
            <person name="Walter F."/>
            <person name="Albersmeier A."/>
            <person name="Kalinowski J."/>
            <person name="Ruckert C."/>
        </authorList>
    </citation>
    <scope>NUCLEOTIDE SEQUENCE</scope>
    <source>
        <strain evidence="3">JCM 3313</strain>
    </source>
</reference>
<dbReference type="SMART" id="SM01260">
    <property type="entry name" value="LANC_like"/>
    <property type="match status" value="1"/>
</dbReference>
<feature type="domain" description="Protein kinase" evidence="2">
    <location>
        <begin position="222"/>
        <end position="534"/>
    </location>
</feature>
<reference evidence="3" key="2">
    <citation type="submission" date="2020-09" db="EMBL/GenBank/DDBJ databases">
        <authorList>
            <person name="Sun Q."/>
            <person name="Ohkuma M."/>
        </authorList>
    </citation>
    <scope>NUCLEOTIDE SEQUENCE</scope>
    <source>
        <strain evidence="3">JCM 3313</strain>
    </source>
</reference>
<dbReference type="InterPro" id="IPR007822">
    <property type="entry name" value="LANC-like"/>
</dbReference>
<dbReference type="EMBL" id="BMRG01000019">
    <property type="protein sequence ID" value="GGP79297.1"/>
    <property type="molecule type" value="Genomic_DNA"/>
</dbReference>
<evidence type="ECO:0000256" key="1">
    <source>
        <dbReference type="SAM" id="MobiDB-lite"/>
    </source>
</evidence>
<gene>
    <name evidence="3" type="ORF">GCM10010185_61450</name>
</gene>
<dbReference type="InterPro" id="IPR000719">
    <property type="entry name" value="Prot_kinase_dom"/>
</dbReference>
<dbReference type="SUPFAM" id="SSF158745">
    <property type="entry name" value="LanC-like"/>
    <property type="match status" value="1"/>
</dbReference>
<evidence type="ECO:0000259" key="2">
    <source>
        <dbReference type="PROSITE" id="PS50011"/>
    </source>
</evidence>
<dbReference type="Pfam" id="PF00069">
    <property type="entry name" value="Pkinase"/>
    <property type="match status" value="1"/>
</dbReference>
<feature type="region of interest" description="Disordered" evidence="1">
    <location>
        <begin position="847"/>
        <end position="872"/>
    </location>
</feature>
<dbReference type="Pfam" id="PF25816">
    <property type="entry name" value="RamC_N"/>
    <property type="match status" value="1"/>
</dbReference>
<dbReference type="CDD" id="cd04791">
    <property type="entry name" value="LanC_SerThrkinase"/>
    <property type="match status" value="1"/>
</dbReference>
<dbReference type="InterPro" id="IPR011009">
    <property type="entry name" value="Kinase-like_dom_sf"/>
</dbReference>
<dbReference type="PROSITE" id="PS50011">
    <property type="entry name" value="PROTEIN_KINASE_DOM"/>
    <property type="match status" value="1"/>
</dbReference>
<sequence>MEDYVWYCQAGQDFYDHPGSGEAARFALVERDEPDDWRKANEGSWTFFQPVGAELAEQGWKVHVSVTAADAEETIDIVAKHCFAHRTPFKVLTDPRTHLRMNGKYAPRGSSGKLITIYPATRAALRCALDELDIALEGRRGPYVLSDLRWREGPLYVRYGAFKKMHTVDERGRRVLALRGPDGNFVPDVRGPSFRPPSWVELPDFLAEQQRAATATPAVMPYVTRKALHFSNGGGIYLAADPVTGEPVVLREARPLAGLDGAGDDAVARLQREAETLRELGDLDFVPTFKGTFVCWEHHFLAQEHIEGQTLWDFLATRNPAVRGASGPDDFAAYARTVSDILDRIEHAISAIHDRGYVYGDLHPRNVLVRPDGRIALVDFEVAYRPGVDPEPTIACPGFVAKHAQSGRSRDTYALDCLRVAAFLPLTQMLDLDAGKAQELPEAVAELFPVRHLMTAALVERLRPASAREAAGPRHGGEFAAAARNPGGAGMRALLDSMTRAIAASATPRRADRLFPGDPKALEDGGYTLAHGAAGVLYALHSTGQPVDRSHVAWLSSATRRVPARAGLWDGLHGAALVLHGLGHEREACEALDRAAPAARAVTSPALYDGLAGIALALRYMAVATGDPHWRSALDAVTDRLAGTVSALDGDARASEDDARSGLMHGFTGAALFFLRRHQDTRDNAYLDVALRALEIDLERCRLRDSGEVVMAQGARLMPYLGIGSGGLVEAIDLYLRHVPDERLAAWRTGILRACEVPFTIEPGLLMGRAGLMMTMAAHAASPGSTDALASHVRRLAWHAVPRDGGPGAGRTVAFPGHRLLRLSMDLASGTAGVLLALHSSARAAQPAAHPAGGTATWRESTGLPLTAAQPR</sequence>
<dbReference type="NCBIfam" id="NF038151">
    <property type="entry name" value="lanthi_synth_III"/>
    <property type="match status" value="1"/>
</dbReference>
<name>A0A918EHP2_9PSEU</name>
<keyword evidence="3" id="KW-0418">Kinase</keyword>
<dbReference type="GO" id="GO:0031179">
    <property type="term" value="P:peptide modification"/>
    <property type="evidence" value="ECO:0007669"/>
    <property type="project" value="InterPro"/>
</dbReference>
<dbReference type="GO" id="GO:0004674">
    <property type="term" value="F:protein serine/threonine kinase activity"/>
    <property type="evidence" value="ECO:0007669"/>
    <property type="project" value="UniProtKB-KW"/>
</dbReference>
<dbReference type="GO" id="GO:0005524">
    <property type="term" value="F:ATP binding"/>
    <property type="evidence" value="ECO:0007669"/>
    <property type="project" value="InterPro"/>
</dbReference>
<organism evidence="3 4">
    <name type="scientific">Saccharothrix coeruleofusca</name>
    <dbReference type="NCBI Taxonomy" id="33919"/>
    <lineage>
        <taxon>Bacteria</taxon>
        <taxon>Bacillati</taxon>
        <taxon>Actinomycetota</taxon>
        <taxon>Actinomycetes</taxon>
        <taxon>Pseudonocardiales</taxon>
        <taxon>Pseudonocardiaceae</taxon>
        <taxon>Saccharothrix</taxon>
    </lineage>
</organism>
<keyword evidence="4" id="KW-1185">Reference proteome</keyword>